<protein>
    <submittedName>
        <fullName evidence="1">3516_t:CDS:1</fullName>
    </submittedName>
</protein>
<dbReference type="AlphaFoldDB" id="A0A9N9BG22"/>
<keyword evidence="2" id="KW-1185">Reference proteome</keyword>
<dbReference type="OrthoDB" id="10387662at2759"/>
<proteinExistence type="predicted"/>
<evidence type="ECO:0000313" key="2">
    <source>
        <dbReference type="Proteomes" id="UP000789831"/>
    </source>
</evidence>
<evidence type="ECO:0000313" key="1">
    <source>
        <dbReference type="EMBL" id="CAG8562716.1"/>
    </source>
</evidence>
<dbReference type="EMBL" id="CAJVPL010001281">
    <property type="protein sequence ID" value="CAG8562716.1"/>
    <property type="molecule type" value="Genomic_DNA"/>
</dbReference>
<accession>A0A9N9BG22</accession>
<sequence>MSKEKLFNEKEIIPDGDFNFIINEKLDFIQELEAHLSLLDKYLVDDETEIWQVDEKCQKLVDKCRNQMKRTKNESIKWVKLISDALSISEQEQKKIACKEDDKIQRIHTKLDELKYSINNQFAQHVLDTQTQTMQFPTEDNFLVLFSFVKNSCNQANNNKDESDPSQIEDAKGDGQLGLDEKAFREVLANRIRYNRAKIKGLERELKYRES</sequence>
<reference evidence="1" key="1">
    <citation type="submission" date="2021-06" db="EMBL/GenBank/DDBJ databases">
        <authorList>
            <person name="Kallberg Y."/>
            <person name="Tangrot J."/>
            <person name="Rosling A."/>
        </authorList>
    </citation>
    <scope>NUCLEOTIDE SEQUENCE</scope>
    <source>
        <strain evidence="1">MT106</strain>
    </source>
</reference>
<dbReference type="Proteomes" id="UP000789831">
    <property type="component" value="Unassembled WGS sequence"/>
</dbReference>
<gene>
    <name evidence="1" type="ORF">AGERDE_LOCUS7232</name>
</gene>
<organism evidence="1 2">
    <name type="scientific">Ambispora gerdemannii</name>
    <dbReference type="NCBI Taxonomy" id="144530"/>
    <lineage>
        <taxon>Eukaryota</taxon>
        <taxon>Fungi</taxon>
        <taxon>Fungi incertae sedis</taxon>
        <taxon>Mucoromycota</taxon>
        <taxon>Glomeromycotina</taxon>
        <taxon>Glomeromycetes</taxon>
        <taxon>Archaeosporales</taxon>
        <taxon>Ambisporaceae</taxon>
        <taxon>Ambispora</taxon>
    </lineage>
</organism>
<name>A0A9N9BG22_9GLOM</name>
<comment type="caution">
    <text evidence="1">The sequence shown here is derived from an EMBL/GenBank/DDBJ whole genome shotgun (WGS) entry which is preliminary data.</text>
</comment>